<dbReference type="PRINTS" id="PR00080">
    <property type="entry name" value="SDRFAMILY"/>
</dbReference>
<dbReference type="InterPro" id="IPR002347">
    <property type="entry name" value="SDR_fam"/>
</dbReference>
<sequence length="237" mass="25819">MLVSNGAYVSILDINPPKDTDKLSSERIRFFKVDITDPKSVSEAVESTISWTKETKMTLRGVINAAGIGSIGRVLDTSKTPLNLDLFKFTMEVNVYGTFDLTRLVCQHLSSVPQEGPDNECGIVIMVSSAAAYEGQPGQAAYSASKGAIRSMTLPMARDLGYHGIRVNSIAPGIFESAMTSKLSAKARLSLEKELVFPKRFGEPKEFAECVKWMIESPFVNGECIRLSGGARLSSRL</sequence>
<keyword evidence="1" id="KW-0521">NADP</keyword>
<evidence type="ECO:0000256" key="1">
    <source>
        <dbReference type="ARBA" id="ARBA00022857"/>
    </source>
</evidence>
<evidence type="ECO:0000256" key="2">
    <source>
        <dbReference type="ARBA" id="ARBA00023002"/>
    </source>
</evidence>
<dbReference type="Pfam" id="PF13561">
    <property type="entry name" value="adh_short_C2"/>
    <property type="match status" value="1"/>
</dbReference>
<evidence type="ECO:0000313" key="4">
    <source>
        <dbReference type="Proteomes" id="UP001050691"/>
    </source>
</evidence>
<organism evidence="3 4">
    <name type="scientific">Clathrus columnatus</name>
    <dbReference type="NCBI Taxonomy" id="1419009"/>
    <lineage>
        <taxon>Eukaryota</taxon>
        <taxon>Fungi</taxon>
        <taxon>Dikarya</taxon>
        <taxon>Basidiomycota</taxon>
        <taxon>Agaricomycotina</taxon>
        <taxon>Agaricomycetes</taxon>
        <taxon>Phallomycetidae</taxon>
        <taxon>Phallales</taxon>
        <taxon>Clathraceae</taxon>
        <taxon>Clathrus</taxon>
    </lineage>
</organism>
<reference evidence="3" key="1">
    <citation type="submission" date="2021-10" db="EMBL/GenBank/DDBJ databases">
        <title>De novo Genome Assembly of Clathrus columnatus (Basidiomycota, Fungi) Using Illumina and Nanopore Sequence Data.</title>
        <authorList>
            <person name="Ogiso-Tanaka E."/>
            <person name="Itagaki H."/>
            <person name="Hosoya T."/>
            <person name="Hosaka K."/>
        </authorList>
    </citation>
    <scope>NUCLEOTIDE SEQUENCE</scope>
    <source>
        <strain evidence="3">MO-923</strain>
    </source>
</reference>
<dbReference type="InterPro" id="IPR020904">
    <property type="entry name" value="Sc_DH/Rdtase_CS"/>
</dbReference>
<comment type="caution">
    <text evidence="3">The sequence shown here is derived from an EMBL/GenBank/DDBJ whole genome shotgun (WGS) entry which is preliminary data.</text>
</comment>
<protein>
    <submittedName>
        <fullName evidence="3">Uncharacterized protein</fullName>
    </submittedName>
</protein>
<evidence type="ECO:0000313" key="3">
    <source>
        <dbReference type="EMBL" id="GJJ15381.1"/>
    </source>
</evidence>
<dbReference type="Proteomes" id="UP001050691">
    <property type="component" value="Unassembled WGS sequence"/>
</dbReference>
<keyword evidence="4" id="KW-1185">Reference proteome</keyword>
<dbReference type="Gene3D" id="3.40.50.720">
    <property type="entry name" value="NAD(P)-binding Rossmann-like Domain"/>
    <property type="match status" value="1"/>
</dbReference>
<dbReference type="SUPFAM" id="SSF51735">
    <property type="entry name" value="NAD(P)-binding Rossmann-fold domains"/>
    <property type="match status" value="1"/>
</dbReference>
<dbReference type="PROSITE" id="PS00061">
    <property type="entry name" value="ADH_SHORT"/>
    <property type="match status" value="1"/>
</dbReference>
<keyword evidence="2" id="KW-0560">Oxidoreductase</keyword>
<dbReference type="EMBL" id="BPWL01000011">
    <property type="protein sequence ID" value="GJJ15381.1"/>
    <property type="molecule type" value="Genomic_DNA"/>
</dbReference>
<dbReference type="GO" id="GO:0016491">
    <property type="term" value="F:oxidoreductase activity"/>
    <property type="evidence" value="ECO:0007669"/>
    <property type="project" value="UniProtKB-KW"/>
</dbReference>
<name>A0AAV5ASR2_9AGAM</name>
<dbReference type="InterPro" id="IPR036291">
    <property type="entry name" value="NAD(P)-bd_dom_sf"/>
</dbReference>
<dbReference type="AlphaFoldDB" id="A0AAV5ASR2"/>
<dbReference type="PANTHER" id="PTHR43658">
    <property type="entry name" value="SHORT-CHAIN DEHYDROGENASE/REDUCTASE"/>
    <property type="match status" value="1"/>
</dbReference>
<proteinExistence type="predicted"/>
<dbReference type="PANTHER" id="PTHR43658:SF8">
    <property type="entry name" value="17-BETA-HYDROXYSTEROID DEHYDROGENASE 14-RELATED"/>
    <property type="match status" value="1"/>
</dbReference>
<gene>
    <name evidence="3" type="ORF">Clacol_009657</name>
</gene>
<dbReference type="PRINTS" id="PR00081">
    <property type="entry name" value="GDHRDH"/>
</dbReference>
<accession>A0AAV5ASR2</accession>